<dbReference type="Proteomes" id="UP000198894">
    <property type="component" value="Unassembled WGS sequence"/>
</dbReference>
<accession>A0A1G9FZY7</accession>
<sequence>MQSIIIASSHSLLDFEGLEFEGRRGSTIWCSAGLRIV</sequence>
<proteinExistence type="predicted"/>
<evidence type="ECO:0000313" key="1">
    <source>
        <dbReference type="EMBL" id="SDK93952.1"/>
    </source>
</evidence>
<reference evidence="2" key="1">
    <citation type="submission" date="2016-10" db="EMBL/GenBank/DDBJ databases">
        <authorList>
            <person name="Varghese N."/>
            <person name="Submissions S."/>
        </authorList>
    </citation>
    <scope>NUCLEOTIDE SEQUENCE [LARGE SCALE GENOMIC DNA]</scope>
    <source>
        <strain evidence="2">CGMCC 1.11022</strain>
    </source>
</reference>
<organism evidence="1 2">
    <name type="scientific">Mesorhizobium muleiense</name>
    <dbReference type="NCBI Taxonomy" id="1004279"/>
    <lineage>
        <taxon>Bacteria</taxon>
        <taxon>Pseudomonadati</taxon>
        <taxon>Pseudomonadota</taxon>
        <taxon>Alphaproteobacteria</taxon>
        <taxon>Hyphomicrobiales</taxon>
        <taxon>Phyllobacteriaceae</taxon>
        <taxon>Mesorhizobium</taxon>
    </lineage>
</organism>
<dbReference type="EMBL" id="FNEE01000023">
    <property type="protein sequence ID" value="SDK93952.1"/>
    <property type="molecule type" value="Genomic_DNA"/>
</dbReference>
<dbReference type="AlphaFoldDB" id="A0A1G9FZY7"/>
<gene>
    <name evidence="1" type="ORF">SAMN05428953_12377</name>
</gene>
<evidence type="ECO:0000313" key="2">
    <source>
        <dbReference type="Proteomes" id="UP000198894"/>
    </source>
</evidence>
<keyword evidence="2" id="KW-1185">Reference proteome</keyword>
<name>A0A1G9FZY7_9HYPH</name>
<protein>
    <submittedName>
        <fullName evidence="1">Uncharacterized protein</fullName>
    </submittedName>
</protein>